<dbReference type="PROSITE" id="PS50206">
    <property type="entry name" value="RHODANESE_3"/>
    <property type="match status" value="2"/>
</dbReference>
<evidence type="ECO:0000256" key="2">
    <source>
        <dbReference type="ARBA" id="ARBA00022737"/>
    </source>
</evidence>
<dbReference type="Gene3D" id="3.40.250.10">
    <property type="entry name" value="Rhodanese-like domain"/>
    <property type="match status" value="2"/>
</dbReference>
<dbReference type="InterPro" id="IPR001763">
    <property type="entry name" value="Rhodanese-like_dom"/>
</dbReference>
<feature type="domain" description="Rhodanese" evidence="3">
    <location>
        <begin position="204"/>
        <end position="289"/>
    </location>
</feature>
<dbReference type="Pfam" id="PF00581">
    <property type="entry name" value="Rhodanese"/>
    <property type="match status" value="2"/>
</dbReference>
<sequence length="295" mass="30698">MPALTHLTSAQWLADHLGAEGLVVLDATVLDVASPAGGRTWLSGYDQYLVEGHVPGALFAEVLEEFSDPAGRFAFTRPSAEQFDAAVAGLGIGRDSTVVVYDTSIGQWASRLWWLFRSFGFENVSVLDGGLTAWRAAERPLEFGHVPAGSVTPDAAFAATALPGFWADKTDVEAVIAGDRAATLVCSLPPGDFAGETGSRSRLGHIPGSVNVPSGRLVQREDRTLLRGDALAERLAPATGSAESIILYCGAGIAATLGALALTLEGRTDVAVYDGSLGEWAADAEAPLVTTSATT</sequence>
<evidence type="ECO:0000259" key="3">
    <source>
        <dbReference type="PROSITE" id="PS50206"/>
    </source>
</evidence>
<keyword evidence="5" id="KW-1185">Reference proteome</keyword>
<keyword evidence="2" id="KW-0677">Repeat</keyword>
<dbReference type="InterPro" id="IPR045078">
    <property type="entry name" value="TST/MPST-like"/>
</dbReference>
<evidence type="ECO:0000256" key="1">
    <source>
        <dbReference type="ARBA" id="ARBA00022679"/>
    </source>
</evidence>
<evidence type="ECO:0000313" key="5">
    <source>
        <dbReference type="Proteomes" id="UP000298127"/>
    </source>
</evidence>
<gene>
    <name evidence="4" type="ORF">E4M00_00210</name>
</gene>
<dbReference type="RefSeq" id="WP_135118571.1">
    <property type="nucleotide sequence ID" value="NZ_SPQZ01000001.1"/>
</dbReference>
<dbReference type="EMBL" id="SPQZ01000001">
    <property type="protein sequence ID" value="TFV99669.1"/>
    <property type="molecule type" value="Genomic_DNA"/>
</dbReference>
<accession>A0A4Y9R4Z0</accession>
<organism evidence="4 5">
    <name type="scientific">Orlajensenia leifsoniae</name>
    <dbReference type="NCBI Taxonomy" id="2561933"/>
    <lineage>
        <taxon>Bacteria</taxon>
        <taxon>Bacillati</taxon>
        <taxon>Actinomycetota</taxon>
        <taxon>Actinomycetes</taxon>
        <taxon>Micrococcales</taxon>
        <taxon>Microbacteriaceae</taxon>
        <taxon>Orlajensenia</taxon>
    </lineage>
</organism>
<dbReference type="CDD" id="cd01448">
    <property type="entry name" value="TST_Repeat_1"/>
    <property type="match status" value="1"/>
</dbReference>
<dbReference type="PANTHER" id="PTHR11364">
    <property type="entry name" value="THIOSULFATE SULFERTANSFERASE"/>
    <property type="match status" value="1"/>
</dbReference>
<dbReference type="AlphaFoldDB" id="A0A4Y9R4Z0"/>
<evidence type="ECO:0000313" key="4">
    <source>
        <dbReference type="EMBL" id="TFV99669.1"/>
    </source>
</evidence>
<dbReference type="InterPro" id="IPR036873">
    <property type="entry name" value="Rhodanese-like_dom_sf"/>
</dbReference>
<name>A0A4Y9R4Z0_9MICO</name>
<dbReference type="SUPFAM" id="SSF52821">
    <property type="entry name" value="Rhodanese/Cell cycle control phosphatase"/>
    <property type="match status" value="2"/>
</dbReference>
<protein>
    <submittedName>
        <fullName evidence="4">Sulfurtransferase</fullName>
    </submittedName>
</protein>
<comment type="caution">
    <text evidence="4">The sequence shown here is derived from an EMBL/GenBank/DDBJ whole genome shotgun (WGS) entry which is preliminary data.</text>
</comment>
<dbReference type="GO" id="GO:0004792">
    <property type="term" value="F:thiosulfate-cyanide sulfurtransferase activity"/>
    <property type="evidence" value="ECO:0007669"/>
    <property type="project" value="TreeGrafter"/>
</dbReference>
<dbReference type="SMART" id="SM00450">
    <property type="entry name" value="RHOD"/>
    <property type="match status" value="2"/>
</dbReference>
<dbReference type="Proteomes" id="UP000298127">
    <property type="component" value="Unassembled WGS sequence"/>
</dbReference>
<feature type="domain" description="Rhodanese" evidence="3">
    <location>
        <begin position="51"/>
        <end position="143"/>
    </location>
</feature>
<reference evidence="4 5" key="1">
    <citation type="journal article" date="2018" name="J. Microbiol.">
        <title>Leifsonia flava sp. nov., a novel actinobacterium isolated from the rhizosphere of Aquilegia viridiflora.</title>
        <authorList>
            <person name="Cai Y."/>
            <person name="Tao W.Z."/>
            <person name="Ma Y.J."/>
            <person name="Cheng J."/>
            <person name="Zhang M.Y."/>
            <person name="Zhang Y.X."/>
        </authorList>
    </citation>
    <scope>NUCLEOTIDE SEQUENCE [LARGE SCALE GENOMIC DNA]</scope>
    <source>
        <strain evidence="4 5">SYP-B2174</strain>
    </source>
</reference>
<proteinExistence type="predicted"/>
<keyword evidence="1 4" id="KW-0808">Transferase</keyword>
<dbReference type="PANTHER" id="PTHR11364:SF27">
    <property type="entry name" value="SULFURTRANSFERASE"/>
    <property type="match status" value="1"/>
</dbReference>